<proteinExistence type="predicted"/>
<accession>A0A6J8C1K4</accession>
<dbReference type="Pfam" id="PF05048">
    <property type="entry name" value="NosD"/>
    <property type="match status" value="1"/>
</dbReference>
<dbReference type="InterPro" id="IPR007742">
    <property type="entry name" value="NosD_dom"/>
</dbReference>
<evidence type="ECO:0000313" key="4">
    <source>
        <dbReference type="Proteomes" id="UP000507470"/>
    </source>
</evidence>
<feature type="region of interest" description="Disordered" evidence="1">
    <location>
        <begin position="630"/>
        <end position="659"/>
    </location>
</feature>
<dbReference type="PANTHER" id="PTHR36453:SF1">
    <property type="entry name" value="RIGHT HANDED BETA HELIX DOMAIN-CONTAINING PROTEIN"/>
    <property type="match status" value="1"/>
</dbReference>
<evidence type="ECO:0000313" key="3">
    <source>
        <dbReference type="EMBL" id="CAC5388994.1"/>
    </source>
</evidence>
<organism evidence="3 4">
    <name type="scientific">Mytilus coruscus</name>
    <name type="common">Sea mussel</name>
    <dbReference type="NCBI Taxonomy" id="42192"/>
    <lineage>
        <taxon>Eukaryota</taxon>
        <taxon>Metazoa</taxon>
        <taxon>Spiralia</taxon>
        <taxon>Lophotrochozoa</taxon>
        <taxon>Mollusca</taxon>
        <taxon>Bivalvia</taxon>
        <taxon>Autobranchia</taxon>
        <taxon>Pteriomorphia</taxon>
        <taxon>Mytilida</taxon>
        <taxon>Mytiloidea</taxon>
        <taxon>Mytilidae</taxon>
        <taxon>Mytilinae</taxon>
        <taxon>Mytilus</taxon>
    </lineage>
</organism>
<dbReference type="OrthoDB" id="198857at2759"/>
<dbReference type="InterPro" id="IPR012334">
    <property type="entry name" value="Pectin_lyas_fold"/>
</dbReference>
<reference evidence="3 4" key="1">
    <citation type="submission" date="2020-06" db="EMBL/GenBank/DDBJ databases">
        <authorList>
            <person name="Li R."/>
            <person name="Bekaert M."/>
        </authorList>
    </citation>
    <scope>NUCLEOTIDE SEQUENCE [LARGE SCALE GENOMIC DNA]</scope>
    <source>
        <strain evidence="4">wild</strain>
    </source>
</reference>
<dbReference type="InterPro" id="IPR011050">
    <property type="entry name" value="Pectin_lyase_fold/virulence"/>
</dbReference>
<keyword evidence="4" id="KW-1185">Reference proteome</keyword>
<sequence>MTILLQNRIVLTILKLHQKPNCTDHSETTSKPNCTNHSETTSKPNCTDHSATTSKPNCTNQYETTSKPNCSDHSATTSKPNIVLTILQLHQHRIELTILQLHHNRIGLTILQLHQHRIVLTILTDLNSPVQTIQKALSKSDEPSVRDKDIVIELTTGYYDLKSTLHVHNIRQRKLTIRAYLGQEVHVTGGKRIKSSAFKSVTDAGALQQLPSNARNKVLQVRLSDVGITNLGTIYTFGFHSKRIAPLEIFENEEPLTLARYPNEGYININQNYSDGKSFTYLSDRPKQWHNENNVWAHGFWFWSWADRGIKIQHLDPVNKNITLARKAQFGLRPGHYNATDPPAAKSHEQGGYFRFVNVMSELDEPGEYFVDRENGVLYVWPSKDAPYTNNDQIYASIVSTCIEIAQLSSNIILEGFVIEACRQIGIRSEKVKNLTITRMKIQNTGWTGISCSGNNIKINLCDLRNSDGGINISGGHQITLTPSGNEISDNVISNFGGLEYVGSNGILTDGVGMHIHHNVLFKGSYEGIGFRGNDHIVEYNHISKMCLKASDCGAIQLAGRHFSWRGNVIRYNYIQDTQRQVPGAYVRGIMLDDQLSGVLVEHNVFNHTIPYTNSLWSKRYPKLASIMSGNNPGNPVESKQPDTGYLRGNPSSPSNCIYKPPAKQPTAVYLPDGSVPNTLYNLPENAGCWFSFDKCPNHQELEKHRRPTSNQFYRDTQAEQRDHSGSSETICLNKVSEMVNKCGNGSSFAVIYGPTGAMTLGGEGCYFARYNCPRSGWNATGFFEDKYSEQKLNAGHDESACLSRAAVQWKYCGSNRLYPLVNIYRPTGHFRAAGAGCWIKHEKCPANTTLKHMFYDGFGATNLQTDVNGFLLENVNTAHIYVSPNGSDYNTGTDLRNPVKTIEKALLKSDEPGMRDKDIFIELTTGYYELKSTLRVHNIRPRKLSIRAYQGQEVHVTGGKRIKSSAFKSVTNAGSLQRLPSIARNKVLQVRLSDVGITDLGTLQTFGFHSKHLAPLEMFENEKPLTLARYPNKDYININQNYSDGRSFTYLSGRPKQWHNENDVWAHGFWMWSWADLAIKIQHLDPVNKNITLASKTKFGLRPGHYNAVNPTAVGFNRQGGYFRFVNVMSELDEPGEYFVDRENGVLYVWPSKDAPYTEKDQIYASIVPTCIDIIWSSANIVLEGFVVEACRQNGLHANKVQNLTITRMKIQNTGSDSISCKGHNIKVNLCDIRNGDGGISVSGGDQITLTPSGNEVSDNVISNFGRVEYVGSDGISVDGVGIHVHHNTLYKGSYKGIDIRRGNVIRYNHIQDTRRLVPGADVRGIMLDDQLSGVLIEHNVFNHNDVHVNIGGGRDNIVHQNIFYNTTQYSMQLDARGANGKWHTSDMLKYLNKIPYTNSLWSKRYPKLASIMSDHNPGNPVVETVQPDTGYLSGNPPSTSNCVVKPPAKQPTPVYLPDGSMPNTLYKVPESKGCWFSFDKCPNHQELEKSKRPSSNQFYRNTQAEQRDHSGTNETVCLNKVSKMVNKCGSGSSFAVIYGPTGAMTLGGEGCYFARYHCPRTGWNATGFFEDKYADQKLNGAHDESVCLSRANAQWKWCGSSQLYPLVSIFKPTGHFRAAGAGCWIKHEKCPADNTLKHMFYDGFGAANLQTDVLEKCVAKQILISPTYPIEKLKVPTIDVIPIDEAQN</sequence>
<dbReference type="PANTHER" id="PTHR36453">
    <property type="entry name" value="SECRETED PROTEIN-RELATED"/>
    <property type="match status" value="1"/>
</dbReference>
<dbReference type="SMART" id="SM00710">
    <property type="entry name" value="PbH1"/>
    <property type="match status" value="12"/>
</dbReference>
<protein>
    <recommendedName>
        <fullName evidence="2">Periplasmic copper-binding protein NosD beta helix domain-containing protein</fullName>
    </recommendedName>
</protein>
<dbReference type="Gene3D" id="2.160.20.10">
    <property type="entry name" value="Single-stranded right-handed beta-helix, Pectin lyase-like"/>
    <property type="match status" value="3"/>
</dbReference>
<evidence type="ECO:0000259" key="2">
    <source>
        <dbReference type="Pfam" id="PF05048"/>
    </source>
</evidence>
<gene>
    <name evidence="3" type="ORF">MCOR_24215</name>
</gene>
<feature type="region of interest" description="Disordered" evidence="1">
    <location>
        <begin position="702"/>
        <end position="726"/>
    </location>
</feature>
<dbReference type="SUPFAM" id="SSF51126">
    <property type="entry name" value="Pectin lyase-like"/>
    <property type="match status" value="2"/>
</dbReference>
<feature type="region of interest" description="Disordered" evidence="1">
    <location>
        <begin position="21"/>
        <end position="74"/>
    </location>
</feature>
<name>A0A6J8C1K4_MYTCO</name>
<feature type="domain" description="Periplasmic copper-binding protein NosD beta helix" evidence="2">
    <location>
        <begin position="1181"/>
        <end position="1399"/>
    </location>
</feature>
<dbReference type="EMBL" id="CACVKT020004298">
    <property type="protein sequence ID" value="CAC5388994.1"/>
    <property type="molecule type" value="Genomic_DNA"/>
</dbReference>
<feature type="compositionally biased region" description="Basic and acidic residues" evidence="1">
    <location>
        <begin position="717"/>
        <end position="726"/>
    </location>
</feature>
<feature type="compositionally biased region" description="Polar residues" evidence="1">
    <location>
        <begin position="29"/>
        <end position="74"/>
    </location>
</feature>
<dbReference type="Proteomes" id="UP000507470">
    <property type="component" value="Unassembled WGS sequence"/>
</dbReference>
<dbReference type="InterPro" id="IPR006626">
    <property type="entry name" value="PbH1"/>
</dbReference>
<evidence type="ECO:0000256" key="1">
    <source>
        <dbReference type="SAM" id="MobiDB-lite"/>
    </source>
</evidence>